<dbReference type="Pfam" id="PF04258">
    <property type="entry name" value="Peptidase_A22B"/>
    <property type="match status" value="1"/>
</dbReference>
<dbReference type="AlphaFoldDB" id="A0A444YW78"/>
<comment type="subcellular location">
    <subcellularLocation>
        <location evidence="1">Endoplasmic reticulum membrane</location>
        <topology evidence="1">Multi-pass membrane protein</topology>
    </subcellularLocation>
</comment>
<keyword evidence="3" id="KW-0256">Endoplasmic reticulum</keyword>
<proteinExistence type="predicted"/>
<dbReference type="EMBL" id="SDMP01000016">
    <property type="protein sequence ID" value="RYR06134.1"/>
    <property type="molecule type" value="Genomic_DNA"/>
</dbReference>
<reference evidence="4 5" key="1">
    <citation type="submission" date="2019-01" db="EMBL/GenBank/DDBJ databases">
        <title>Sequencing of cultivated peanut Arachis hypogaea provides insights into genome evolution and oil improvement.</title>
        <authorList>
            <person name="Chen X."/>
        </authorList>
    </citation>
    <scope>NUCLEOTIDE SEQUENCE [LARGE SCALE GENOMIC DNA]</scope>
    <source>
        <strain evidence="5">cv. Fuhuasheng</strain>
        <tissue evidence="4">Leaves</tissue>
    </source>
</reference>
<dbReference type="GO" id="GO:0033619">
    <property type="term" value="P:membrane protein proteolysis"/>
    <property type="evidence" value="ECO:0007669"/>
    <property type="project" value="TreeGrafter"/>
</dbReference>
<evidence type="ECO:0000256" key="2">
    <source>
        <dbReference type="ARBA" id="ARBA00022670"/>
    </source>
</evidence>
<sequence>MSPTFIPISRPFPSRASRALIIAASLCAKNLHSSFICFSGIANRLLLGSKSVFVNFLCITKLQRFGEPLEYRTVLFAVETLVCLNCCPVHFAVLRVLQGHYDVKSCKAEWIRSHSFYCFQIQLQQLLQSFLASHLGNHDTRNTFQKQTGLFVYDIFWVFLAPVMVSVAKSFDAPIKLLSPTADSTRPFSMLGLGDIVIPGSTTISTNVSDWNDTEALYVPRAPTLVNVLEYWTLLLGVSKGTAKEGPGSRARSGSTCPAPKSKGVAGCCVAMSIIGYPFVYVVYDVVIRADLIAAGLHSGCAALRMAAKPLI</sequence>
<comment type="caution">
    <text evidence="4">The sequence shown here is derived from an EMBL/GenBank/DDBJ whole genome shotgun (WGS) entry which is preliminary data.</text>
</comment>
<dbReference type="GO" id="GO:0042500">
    <property type="term" value="F:aspartic endopeptidase activity, intramembrane cleaving"/>
    <property type="evidence" value="ECO:0007669"/>
    <property type="project" value="InterPro"/>
</dbReference>
<name>A0A444YW78_ARAHY</name>
<evidence type="ECO:0000256" key="3">
    <source>
        <dbReference type="ARBA" id="ARBA00022824"/>
    </source>
</evidence>
<dbReference type="PANTHER" id="PTHR12174:SF23">
    <property type="entry name" value="MINOR HISTOCOMPATIBILITY ANTIGEN H13"/>
    <property type="match status" value="1"/>
</dbReference>
<dbReference type="InterPro" id="IPR007369">
    <property type="entry name" value="Peptidase_A22B_SPP"/>
</dbReference>
<evidence type="ECO:0000313" key="5">
    <source>
        <dbReference type="Proteomes" id="UP000289738"/>
    </source>
</evidence>
<keyword evidence="2" id="KW-0645">Protease</keyword>
<dbReference type="STRING" id="3818.A0A444YW78"/>
<evidence type="ECO:0000313" key="4">
    <source>
        <dbReference type="EMBL" id="RYR06134.1"/>
    </source>
</evidence>
<keyword evidence="2" id="KW-0378">Hydrolase</keyword>
<dbReference type="GO" id="GO:0098554">
    <property type="term" value="C:cytoplasmic side of endoplasmic reticulum membrane"/>
    <property type="evidence" value="ECO:0007669"/>
    <property type="project" value="TreeGrafter"/>
</dbReference>
<protein>
    <submittedName>
        <fullName evidence="4">Uncharacterized protein</fullName>
    </submittedName>
</protein>
<keyword evidence="5" id="KW-1185">Reference proteome</keyword>
<evidence type="ECO:0000256" key="1">
    <source>
        <dbReference type="ARBA" id="ARBA00004477"/>
    </source>
</evidence>
<accession>A0A444YW78</accession>
<gene>
    <name evidence="4" type="ORF">Ahy_B06g085927</name>
</gene>
<dbReference type="Proteomes" id="UP000289738">
    <property type="component" value="Chromosome B06"/>
</dbReference>
<organism evidence="4 5">
    <name type="scientific">Arachis hypogaea</name>
    <name type="common">Peanut</name>
    <dbReference type="NCBI Taxonomy" id="3818"/>
    <lineage>
        <taxon>Eukaryota</taxon>
        <taxon>Viridiplantae</taxon>
        <taxon>Streptophyta</taxon>
        <taxon>Embryophyta</taxon>
        <taxon>Tracheophyta</taxon>
        <taxon>Spermatophyta</taxon>
        <taxon>Magnoliopsida</taxon>
        <taxon>eudicotyledons</taxon>
        <taxon>Gunneridae</taxon>
        <taxon>Pentapetalae</taxon>
        <taxon>rosids</taxon>
        <taxon>fabids</taxon>
        <taxon>Fabales</taxon>
        <taxon>Fabaceae</taxon>
        <taxon>Papilionoideae</taxon>
        <taxon>50 kb inversion clade</taxon>
        <taxon>dalbergioids sensu lato</taxon>
        <taxon>Dalbergieae</taxon>
        <taxon>Pterocarpus clade</taxon>
        <taxon>Arachis</taxon>
    </lineage>
</organism>
<dbReference type="GO" id="GO:0098553">
    <property type="term" value="C:lumenal side of endoplasmic reticulum membrane"/>
    <property type="evidence" value="ECO:0007669"/>
    <property type="project" value="TreeGrafter"/>
</dbReference>
<dbReference type="GO" id="GO:0006465">
    <property type="term" value="P:signal peptide processing"/>
    <property type="evidence" value="ECO:0007669"/>
    <property type="project" value="TreeGrafter"/>
</dbReference>
<dbReference type="PANTHER" id="PTHR12174">
    <property type="entry name" value="SIGNAL PEPTIDE PEPTIDASE"/>
    <property type="match status" value="1"/>
</dbReference>